<dbReference type="EMBL" id="QNGE01001744">
    <property type="protein sequence ID" value="KAA3676925.1"/>
    <property type="molecule type" value="Genomic_DNA"/>
</dbReference>
<sequence length="358" mass="41189">MLTATKTNRQVAFSVLQSSFLTNTASNPEPAETSQSCEREITEKHVAHVLSAVSHFEQIIEIKRLRNRLEQTTVALEAKLEGRLSREYLEVVKKELDKIGMTEQISCAEQLVLDLEKRVDAKKSQLSALRKTQQDFQSFQQNVLRRQMFIERLRLESHALISKLPSKQQSHQLKVELLCNLLRTREMLDALLTVNPWNEVFRYLGSSDSATLVNWKVPSLICSLRSLPHNALCNSQLYTDCCRRLGLHENYRHPTAVLRKMLLLINQGQIASEEVEHLRDVLLVLKEESRTTADMQKRDSRIQEKVTKQIQPQLERVNSIIENLQTRISRCQCTLTDWSKITMANLLGVTENVEVCDS</sequence>
<keyword evidence="3" id="KW-1185">Reference proteome</keyword>
<name>A0A5J4NMQ7_9TREM</name>
<dbReference type="Proteomes" id="UP000324629">
    <property type="component" value="Unassembled WGS sequence"/>
</dbReference>
<keyword evidence="1" id="KW-0175">Coiled coil</keyword>
<proteinExistence type="predicted"/>
<comment type="caution">
    <text evidence="2">The sequence shown here is derived from an EMBL/GenBank/DDBJ whole genome shotgun (WGS) entry which is preliminary data.</text>
</comment>
<accession>A0A5J4NMQ7</accession>
<gene>
    <name evidence="2" type="ORF">DEA37_0011544</name>
</gene>
<dbReference type="AlphaFoldDB" id="A0A5J4NMQ7"/>
<evidence type="ECO:0000256" key="1">
    <source>
        <dbReference type="SAM" id="Coils"/>
    </source>
</evidence>
<reference evidence="2 3" key="1">
    <citation type="journal article" date="2019" name="Gigascience">
        <title>Whole-genome sequence of the oriental lung fluke Paragonimus westermani.</title>
        <authorList>
            <person name="Oey H."/>
            <person name="Zakrzewski M."/>
            <person name="Narain K."/>
            <person name="Devi K.R."/>
            <person name="Agatsuma T."/>
            <person name="Nawaratna S."/>
            <person name="Gobert G.N."/>
            <person name="Jones M.K."/>
            <person name="Ragan M.A."/>
            <person name="McManus D.P."/>
            <person name="Krause L."/>
        </authorList>
    </citation>
    <scope>NUCLEOTIDE SEQUENCE [LARGE SCALE GENOMIC DNA]</scope>
    <source>
        <strain evidence="2 3">IND2009</strain>
    </source>
</reference>
<evidence type="ECO:0000313" key="2">
    <source>
        <dbReference type="EMBL" id="KAA3676925.1"/>
    </source>
</evidence>
<protein>
    <submittedName>
        <fullName evidence="2">Uncharacterized protein</fullName>
    </submittedName>
</protein>
<organism evidence="2 3">
    <name type="scientific">Paragonimus westermani</name>
    <dbReference type="NCBI Taxonomy" id="34504"/>
    <lineage>
        <taxon>Eukaryota</taxon>
        <taxon>Metazoa</taxon>
        <taxon>Spiralia</taxon>
        <taxon>Lophotrochozoa</taxon>
        <taxon>Platyhelminthes</taxon>
        <taxon>Trematoda</taxon>
        <taxon>Digenea</taxon>
        <taxon>Plagiorchiida</taxon>
        <taxon>Troglotremata</taxon>
        <taxon>Troglotrematidae</taxon>
        <taxon>Paragonimus</taxon>
    </lineage>
</organism>
<feature type="coiled-coil region" evidence="1">
    <location>
        <begin position="105"/>
        <end position="132"/>
    </location>
</feature>
<evidence type="ECO:0000313" key="3">
    <source>
        <dbReference type="Proteomes" id="UP000324629"/>
    </source>
</evidence>